<comment type="caution">
    <text evidence="2">The sequence shown here is derived from an EMBL/GenBank/DDBJ whole genome shotgun (WGS) entry which is preliminary data.</text>
</comment>
<name>T0Y839_9ZZZZ</name>
<feature type="compositionally biased region" description="Basic and acidic residues" evidence="1">
    <location>
        <begin position="94"/>
        <end position="108"/>
    </location>
</feature>
<sequence>GLAGSGDGGAHVGEDYEAQYGYRPWLIESFVDTEQFAGTCYRAANWVSVGETQGRGRQDREHKKAKSVKKHLRVSPGIGLEGPNGSCRAHRPGGARDHGRSRGRRVGEQRVWRSVIGRSATFRASGRLRPFTRGDARSRVLRGGTRRLGGDQGVLPDDRQAGRFGGDDGGDSGPSP</sequence>
<evidence type="ECO:0000256" key="1">
    <source>
        <dbReference type="SAM" id="MobiDB-lite"/>
    </source>
</evidence>
<evidence type="ECO:0000313" key="2">
    <source>
        <dbReference type="EMBL" id="EQD27987.1"/>
    </source>
</evidence>
<reference evidence="2" key="2">
    <citation type="journal article" date="2014" name="ISME J.">
        <title>Microbial stratification in low pH oxic and suboxic macroscopic growths along an acid mine drainage.</title>
        <authorList>
            <person name="Mendez-Garcia C."/>
            <person name="Mesa V."/>
            <person name="Sprenger R.R."/>
            <person name="Richter M."/>
            <person name="Diez M.S."/>
            <person name="Solano J."/>
            <person name="Bargiela R."/>
            <person name="Golyshina O.V."/>
            <person name="Manteca A."/>
            <person name="Ramos J.L."/>
            <person name="Gallego J.R."/>
            <person name="Llorente I."/>
            <person name="Martins Dos Santos V.A."/>
            <person name="Jensen O.N."/>
            <person name="Pelaez A.I."/>
            <person name="Sanchez J."/>
            <person name="Ferrer M."/>
        </authorList>
    </citation>
    <scope>NUCLEOTIDE SEQUENCE</scope>
</reference>
<feature type="region of interest" description="Disordered" evidence="1">
    <location>
        <begin position="127"/>
        <end position="176"/>
    </location>
</feature>
<feature type="region of interest" description="Disordered" evidence="1">
    <location>
        <begin position="51"/>
        <end position="108"/>
    </location>
</feature>
<dbReference type="InterPro" id="IPR025639">
    <property type="entry name" value="DruA"/>
</dbReference>
<accession>T0Y839</accession>
<feature type="non-terminal residue" evidence="2">
    <location>
        <position position="1"/>
    </location>
</feature>
<proteinExistence type="predicted"/>
<dbReference type="EMBL" id="AUZX01015851">
    <property type="protein sequence ID" value="EQD27987.1"/>
    <property type="molecule type" value="Genomic_DNA"/>
</dbReference>
<dbReference type="AlphaFoldDB" id="T0Y839"/>
<feature type="compositionally biased region" description="Basic residues" evidence="1">
    <location>
        <begin position="63"/>
        <end position="73"/>
    </location>
</feature>
<organism evidence="2">
    <name type="scientific">mine drainage metagenome</name>
    <dbReference type="NCBI Taxonomy" id="410659"/>
    <lineage>
        <taxon>unclassified sequences</taxon>
        <taxon>metagenomes</taxon>
        <taxon>ecological metagenomes</taxon>
    </lineage>
</organism>
<protein>
    <submittedName>
        <fullName evidence="2">Uncharacterized protein</fullName>
    </submittedName>
</protein>
<feature type="non-terminal residue" evidence="2">
    <location>
        <position position="176"/>
    </location>
</feature>
<dbReference type="Pfam" id="PF14236">
    <property type="entry name" value="DruA"/>
    <property type="match status" value="1"/>
</dbReference>
<gene>
    <name evidence="2" type="ORF">B1A_21450</name>
</gene>
<reference evidence="2" key="1">
    <citation type="submission" date="2013-08" db="EMBL/GenBank/DDBJ databases">
        <authorList>
            <person name="Mendez C."/>
            <person name="Richter M."/>
            <person name="Ferrer M."/>
            <person name="Sanchez J."/>
        </authorList>
    </citation>
    <scope>NUCLEOTIDE SEQUENCE</scope>
</reference>